<accession>A0ABY4P0S9</accession>
<protein>
    <submittedName>
        <fullName evidence="1">Uncharacterized protein</fullName>
    </submittedName>
</protein>
<evidence type="ECO:0000313" key="1">
    <source>
        <dbReference type="EMBL" id="UQS25961.1"/>
    </source>
</evidence>
<sequence>MLEDYRAYMYAPLHIETDYVGMPVIAKTEIISQTDSFTGSGGLETEGRGCGAGF</sequence>
<keyword evidence="2" id="KW-1185">Reference proteome</keyword>
<dbReference type="Proteomes" id="UP000830158">
    <property type="component" value="Chromosome"/>
</dbReference>
<dbReference type="EMBL" id="CP091196">
    <property type="protein sequence ID" value="UQS25961.1"/>
    <property type="molecule type" value="Genomic_DNA"/>
</dbReference>
<proteinExistence type="predicted"/>
<evidence type="ECO:0000313" key="2">
    <source>
        <dbReference type="Proteomes" id="UP000830158"/>
    </source>
</evidence>
<gene>
    <name evidence="1" type="ORF">L1857_25715</name>
</gene>
<reference evidence="1" key="1">
    <citation type="submission" date="2022-01" db="EMBL/GenBank/DDBJ databases">
        <title>PSI-footprinting approach for the identification of protein synthesis inhibitor producers.</title>
        <authorList>
            <person name="Handel F."/>
            <person name="Kulik A."/>
            <person name="Wex K.W."/>
            <person name="Berscheid A."/>
            <person name="Saur J.S."/>
            <person name="Winkler A."/>
            <person name="Wibberg D."/>
            <person name="Kalinowski J."/>
            <person name="Broetz-Oesterhelt H."/>
            <person name="Mast Y."/>
        </authorList>
    </citation>
    <scope>NUCLEOTIDE SEQUENCE</scope>
    <source>
        <strain evidence="1">KNN 49.3e</strain>
    </source>
</reference>
<dbReference type="RefSeq" id="WP_162831092.1">
    <property type="nucleotide sequence ID" value="NZ_CP091196.1"/>
</dbReference>
<organism evidence="1 2">
    <name type="scientific">Amycolatopsis thermalba</name>
    <dbReference type="NCBI Taxonomy" id="944492"/>
    <lineage>
        <taxon>Bacteria</taxon>
        <taxon>Bacillati</taxon>
        <taxon>Actinomycetota</taxon>
        <taxon>Actinomycetes</taxon>
        <taxon>Pseudonocardiales</taxon>
        <taxon>Pseudonocardiaceae</taxon>
        <taxon>Amycolatopsis</taxon>
    </lineage>
</organism>
<name>A0ABY4P0S9_9PSEU</name>